<comment type="caution">
    <text evidence="1">The sequence shown here is derived from an EMBL/GenBank/DDBJ whole genome shotgun (WGS) entry which is preliminary data.</text>
</comment>
<keyword evidence="2" id="KW-1185">Reference proteome</keyword>
<proteinExistence type="predicted"/>
<reference evidence="1 2" key="1">
    <citation type="submission" date="2012-10" db="EMBL/GenBank/DDBJ databases">
        <title>Genome sequencing of Tanticharoenia sakaeratensis NBRC 103193.</title>
        <authorList>
            <person name="Azuma Y."/>
            <person name="Hadano H."/>
            <person name="Hirakawa H."/>
            <person name="Matsushita K."/>
        </authorList>
    </citation>
    <scope>NUCLEOTIDE SEQUENCE [LARGE SCALE GENOMIC DNA]</scope>
    <source>
        <strain evidence="1 2">NBRC 103193</strain>
    </source>
</reference>
<organism evidence="1 2">
    <name type="scientific">Tanticharoenia sakaeratensis NBRC 103193</name>
    <dbReference type="NCBI Taxonomy" id="1231623"/>
    <lineage>
        <taxon>Bacteria</taxon>
        <taxon>Pseudomonadati</taxon>
        <taxon>Pseudomonadota</taxon>
        <taxon>Alphaproteobacteria</taxon>
        <taxon>Acetobacterales</taxon>
        <taxon>Acetobacteraceae</taxon>
        <taxon>Tanticharoenia</taxon>
    </lineage>
</organism>
<name>A0A0D6MPV8_9PROT</name>
<gene>
    <name evidence="1" type="ORF">Tasa_048_045</name>
</gene>
<protein>
    <submittedName>
        <fullName evidence="1">Uncharacterized protein</fullName>
    </submittedName>
</protein>
<evidence type="ECO:0000313" key="1">
    <source>
        <dbReference type="EMBL" id="GAN55420.1"/>
    </source>
</evidence>
<accession>A0A0D6MPV8</accession>
<dbReference type="AlphaFoldDB" id="A0A0D6MPV8"/>
<sequence>MLTERKFFRTLNAKAKFLEPTAEFILVEEVDDAGFQVSFCQKYRLLTESGVVQHVVANPVRERGESGMRKAIDLEGRIGDEKMADNTRLPG</sequence>
<evidence type="ECO:0000313" key="2">
    <source>
        <dbReference type="Proteomes" id="UP000032679"/>
    </source>
</evidence>
<dbReference type="EMBL" id="BALE01000048">
    <property type="protein sequence ID" value="GAN55420.1"/>
    <property type="molecule type" value="Genomic_DNA"/>
</dbReference>
<dbReference type="Proteomes" id="UP000032679">
    <property type="component" value="Unassembled WGS sequence"/>
</dbReference>